<reference evidence="2 3" key="1">
    <citation type="submission" date="2018-02" db="EMBL/GenBank/DDBJ databases">
        <title>Genomic Encyclopedia of Archaeal and Bacterial Type Strains, Phase II (KMG-II): from individual species to whole genera.</title>
        <authorList>
            <person name="Goeker M."/>
        </authorList>
    </citation>
    <scope>NUCLEOTIDE SEQUENCE [LARGE SCALE GENOMIC DNA]</scope>
    <source>
        <strain evidence="2 3">YU 961-1</strain>
    </source>
</reference>
<protein>
    <submittedName>
        <fullName evidence="2">Uncharacterized protein DUF4180</fullName>
    </submittedName>
</protein>
<comment type="caution">
    <text evidence="2">The sequence shown here is derived from an EMBL/GenBank/DDBJ whole genome shotgun (WGS) entry which is preliminary data.</text>
</comment>
<dbReference type="EMBL" id="PTIX01000009">
    <property type="protein sequence ID" value="PPK66823.1"/>
    <property type="molecule type" value="Genomic_DNA"/>
</dbReference>
<evidence type="ECO:0000259" key="1">
    <source>
        <dbReference type="Pfam" id="PF13788"/>
    </source>
</evidence>
<sequence length="112" mass="12070">MTVLRCAADGPLLTTADDANDLIGEAWGAGATAVVLPVERLDERFFRLSTGFAGAFIGKFVNYRLVLVVVGDIAAHLERSEALRAFVAEANRGRQFWFAADAAEAETRLAQV</sequence>
<gene>
    <name evidence="2" type="ORF">CLV40_109208</name>
</gene>
<dbReference type="Proteomes" id="UP000239203">
    <property type="component" value="Unassembled WGS sequence"/>
</dbReference>
<feature type="domain" description="DUF4180" evidence="1">
    <location>
        <begin position="2"/>
        <end position="109"/>
    </location>
</feature>
<organism evidence="2 3">
    <name type="scientific">Actinokineospora auranticolor</name>
    <dbReference type="NCBI Taxonomy" id="155976"/>
    <lineage>
        <taxon>Bacteria</taxon>
        <taxon>Bacillati</taxon>
        <taxon>Actinomycetota</taxon>
        <taxon>Actinomycetes</taxon>
        <taxon>Pseudonocardiales</taxon>
        <taxon>Pseudonocardiaceae</taxon>
        <taxon>Actinokineospora</taxon>
    </lineage>
</organism>
<proteinExistence type="predicted"/>
<dbReference type="InterPro" id="IPR025438">
    <property type="entry name" value="DUF4180"/>
</dbReference>
<accession>A0A2S6GNT1</accession>
<dbReference type="OrthoDB" id="8595425at2"/>
<dbReference type="AlphaFoldDB" id="A0A2S6GNT1"/>
<dbReference type="Pfam" id="PF13788">
    <property type="entry name" value="DUF4180"/>
    <property type="match status" value="1"/>
</dbReference>
<evidence type="ECO:0000313" key="2">
    <source>
        <dbReference type="EMBL" id="PPK66823.1"/>
    </source>
</evidence>
<name>A0A2S6GNT1_9PSEU</name>
<dbReference type="RefSeq" id="WP_104480188.1">
    <property type="nucleotide sequence ID" value="NZ_CP154825.1"/>
</dbReference>
<keyword evidence="3" id="KW-1185">Reference proteome</keyword>
<evidence type="ECO:0000313" key="3">
    <source>
        <dbReference type="Proteomes" id="UP000239203"/>
    </source>
</evidence>